<organism evidence="2">
    <name type="scientific">Solanum chacoense</name>
    <name type="common">Chaco potato</name>
    <dbReference type="NCBI Taxonomy" id="4108"/>
    <lineage>
        <taxon>Eukaryota</taxon>
        <taxon>Viridiplantae</taxon>
        <taxon>Streptophyta</taxon>
        <taxon>Embryophyta</taxon>
        <taxon>Tracheophyta</taxon>
        <taxon>Spermatophyta</taxon>
        <taxon>Magnoliopsida</taxon>
        <taxon>eudicotyledons</taxon>
        <taxon>Gunneridae</taxon>
        <taxon>Pentapetalae</taxon>
        <taxon>asterids</taxon>
        <taxon>lamiids</taxon>
        <taxon>Solanales</taxon>
        <taxon>Solanaceae</taxon>
        <taxon>Solanoideae</taxon>
        <taxon>Solaneae</taxon>
        <taxon>Solanum</taxon>
    </lineage>
</organism>
<evidence type="ECO:0000313" key="2">
    <source>
        <dbReference type="EMBL" id="JAP20865.1"/>
    </source>
</evidence>
<proteinExistence type="predicted"/>
<keyword evidence="1" id="KW-0472">Membrane</keyword>
<dbReference type="EMBL" id="GEDG01018353">
    <property type="protein sequence ID" value="JAP20865.1"/>
    <property type="molecule type" value="Transcribed_RNA"/>
</dbReference>
<reference evidence="2" key="1">
    <citation type="submission" date="2015-12" db="EMBL/GenBank/DDBJ databases">
        <title>Gene expression during late stages of embryo sac development: a critical building block for successful pollen-pistil interactions.</title>
        <authorList>
            <person name="Liu Y."/>
            <person name="Joly V."/>
            <person name="Sabar M."/>
            <person name="Matton D.P."/>
        </authorList>
    </citation>
    <scope>NUCLEOTIDE SEQUENCE</scope>
</reference>
<dbReference type="AlphaFoldDB" id="A0A0V0HK96"/>
<keyword evidence="1" id="KW-1133">Transmembrane helix</keyword>
<accession>A0A0V0HK96</accession>
<feature type="transmembrane region" description="Helical" evidence="1">
    <location>
        <begin position="12"/>
        <end position="30"/>
    </location>
</feature>
<evidence type="ECO:0000256" key="1">
    <source>
        <dbReference type="SAM" id="Phobius"/>
    </source>
</evidence>
<protein>
    <submittedName>
        <fullName evidence="2">Putative ovule protein</fullName>
    </submittedName>
</protein>
<feature type="transmembrane region" description="Helical" evidence="1">
    <location>
        <begin position="36"/>
        <end position="57"/>
    </location>
</feature>
<name>A0A0V0HK96_SOLCH</name>
<sequence>MWERQGLVSSSLYLVVTFSICVVSYSSILVNTCCYVCFVSLVILLSLFSFQFCFDYASSEPRVYPKQPLYLT</sequence>
<keyword evidence="1" id="KW-0812">Transmembrane</keyword>